<protein>
    <submittedName>
        <fullName evidence="1">Uncharacterized protein</fullName>
    </submittedName>
</protein>
<evidence type="ECO:0000313" key="1">
    <source>
        <dbReference type="EMBL" id="SYV89587.1"/>
    </source>
</evidence>
<accession>A0A3B0NZV3</accession>
<reference evidence="2" key="1">
    <citation type="submission" date="2018-06" db="EMBL/GenBank/DDBJ databases">
        <authorList>
            <consortium name="Pathogen Informatics"/>
        </authorList>
    </citation>
    <scope>NUCLEOTIDE SEQUENCE [LARGE SCALE GENOMIC DNA]</scope>
    <source>
        <strain evidence="2">NCTC10135</strain>
    </source>
</reference>
<dbReference type="AlphaFoldDB" id="A0A3B0NZV3"/>
<evidence type="ECO:0000313" key="2">
    <source>
        <dbReference type="Proteomes" id="UP000259864"/>
    </source>
</evidence>
<proteinExistence type="predicted"/>
<gene>
    <name evidence="1" type="ORF">NCTC10135_00077</name>
</gene>
<dbReference type="EMBL" id="LS991949">
    <property type="protein sequence ID" value="SYV89587.1"/>
    <property type="molecule type" value="Genomic_DNA"/>
</dbReference>
<dbReference type="Proteomes" id="UP000259864">
    <property type="component" value="Chromosome 1"/>
</dbReference>
<dbReference type="KEGG" id="mala:NCTC10135_00077"/>
<organism evidence="1 2">
    <name type="scientific">Metamycoplasma alkalescens</name>
    <dbReference type="NCBI Taxonomy" id="45363"/>
    <lineage>
        <taxon>Bacteria</taxon>
        <taxon>Bacillati</taxon>
        <taxon>Mycoplasmatota</taxon>
        <taxon>Mycoplasmoidales</taxon>
        <taxon>Metamycoplasmataceae</taxon>
        <taxon>Metamycoplasma</taxon>
    </lineage>
</organism>
<name>A0A3B0NZV3_9BACT</name>
<sequence length="79" mass="9153">MYEVDEIIDSFISILEKIKAEDKNTYLDLDEELKEHLVEILDDIDDFIDIIFDSETNTLILNKSAIDAFGEKDINDVID</sequence>